<dbReference type="RefSeq" id="WP_262067613.1">
    <property type="nucleotide sequence ID" value="NZ_JAMXOC010000001.1"/>
</dbReference>
<organism evidence="2 3">
    <name type="scientific">Ohessyouella blattaphilus</name>
    <dbReference type="NCBI Taxonomy" id="2949333"/>
    <lineage>
        <taxon>Bacteria</taxon>
        <taxon>Bacillati</taxon>
        <taxon>Bacillota</taxon>
        <taxon>Clostridia</taxon>
        <taxon>Lachnospirales</taxon>
        <taxon>Lachnospiraceae</taxon>
        <taxon>Ohessyouella</taxon>
    </lineage>
</organism>
<evidence type="ECO:0000313" key="3">
    <source>
        <dbReference type="Proteomes" id="UP001523565"/>
    </source>
</evidence>
<dbReference type="NCBIfam" id="TIGR01383">
    <property type="entry name" value="not_thiJ"/>
    <property type="match status" value="1"/>
</dbReference>
<reference evidence="2 3" key="1">
    <citation type="journal article" date="2022" name="Genome Biol. Evol.">
        <title>Host diet, physiology and behaviors set the stage for Lachnospiraceae cladogenesis.</title>
        <authorList>
            <person name="Vera-Ponce De Leon A."/>
            <person name="Schneider M."/>
            <person name="Jahnes B.C."/>
            <person name="Sadowski V."/>
            <person name="Camuy-Velez L.A."/>
            <person name="Duan J."/>
            <person name="Sabree Z.L."/>
        </authorList>
    </citation>
    <scope>NUCLEOTIDE SEQUENCE [LARGE SCALE GENOMIC DNA]</scope>
    <source>
        <strain evidence="2 3">PAL227</strain>
    </source>
</reference>
<dbReference type="InterPro" id="IPR006287">
    <property type="entry name" value="DJ-1"/>
</dbReference>
<protein>
    <submittedName>
        <fullName evidence="2">DJ-1/PfpI family protein</fullName>
    </submittedName>
</protein>
<accession>A0ABT1EDC8</accession>
<evidence type="ECO:0000259" key="1">
    <source>
        <dbReference type="Pfam" id="PF01965"/>
    </source>
</evidence>
<dbReference type="Proteomes" id="UP001523565">
    <property type="component" value="Unassembled WGS sequence"/>
</dbReference>
<dbReference type="CDD" id="cd03135">
    <property type="entry name" value="GATase1_DJ-1"/>
    <property type="match status" value="1"/>
</dbReference>
<dbReference type="Pfam" id="PF01965">
    <property type="entry name" value="DJ-1_PfpI"/>
    <property type="match status" value="1"/>
</dbReference>
<name>A0ABT1EDC8_9FIRM</name>
<sequence length="181" mass="19344">MKKVCVLLADGFEEIEAITVIDLLRRANVFVDTVSITGDHTVHGGHGINVQSEDLFEEADFAEMDMVVLPGGGVGTANLAEHPGVRRLILDFNKDEKPLAAICAAPSIFGKLGILKGRRATCYPGVEKDLHGTVIMDRSVVVDGNIITGRSAGGAIDFALALIEALFDRKKAKEIADAIVY</sequence>
<dbReference type="Gene3D" id="3.40.50.880">
    <property type="match status" value="1"/>
</dbReference>
<gene>
    <name evidence="2" type="ORF">NK118_00370</name>
</gene>
<dbReference type="EMBL" id="JAMZFV010000001">
    <property type="protein sequence ID" value="MCP1108705.1"/>
    <property type="molecule type" value="Genomic_DNA"/>
</dbReference>
<comment type="caution">
    <text evidence="2">The sequence shown here is derived from an EMBL/GenBank/DDBJ whole genome shotgun (WGS) entry which is preliminary data.</text>
</comment>
<feature type="domain" description="DJ-1/PfpI" evidence="1">
    <location>
        <begin position="2"/>
        <end position="164"/>
    </location>
</feature>
<dbReference type="InterPro" id="IPR029062">
    <property type="entry name" value="Class_I_gatase-like"/>
</dbReference>
<dbReference type="InterPro" id="IPR002818">
    <property type="entry name" value="DJ-1/PfpI"/>
</dbReference>
<evidence type="ECO:0000313" key="2">
    <source>
        <dbReference type="EMBL" id="MCP1108705.1"/>
    </source>
</evidence>
<dbReference type="PANTHER" id="PTHR48094">
    <property type="entry name" value="PROTEIN/NUCLEIC ACID DEGLYCASE DJ-1-RELATED"/>
    <property type="match status" value="1"/>
</dbReference>
<dbReference type="PANTHER" id="PTHR48094:SF12">
    <property type="entry name" value="PARKINSON DISEASE PROTEIN 7 HOMOLOG"/>
    <property type="match status" value="1"/>
</dbReference>
<dbReference type="SUPFAM" id="SSF52317">
    <property type="entry name" value="Class I glutamine amidotransferase-like"/>
    <property type="match status" value="1"/>
</dbReference>
<dbReference type="InterPro" id="IPR050325">
    <property type="entry name" value="Prot/Nucl_acid_deglycase"/>
</dbReference>
<proteinExistence type="predicted"/>
<keyword evidence="3" id="KW-1185">Reference proteome</keyword>